<reference evidence="1" key="1">
    <citation type="submission" date="2022-01" db="EMBL/GenBank/DDBJ databases">
        <title>Comparative genomics reveals a dynamic genome evolution in the ectomycorrhizal milk-cap (Lactarius) mushrooms.</title>
        <authorList>
            <consortium name="DOE Joint Genome Institute"/>
            <person name="Lebreton A."/>
            <person name="Tang N."/>
            <person name="Kuo A."/>
            <person name="LaButti K."/>
            <person name="Drula E."/>
            <person name="Barry K."/>
            <person name="Clum A."/>
            <person name="Lipzen A."/>
            <person name="Mousain D."/>
            <person name="Ng V."/>
            <person name="Wang R."/>
            <person name="Wang X."/>
            <person name="Dai Y."/>
            <person name="Henrissat B."/>
            <person name="Grigoriev I.V."/>
            <person name="Guerin-Laguette A."/>
            <person name="Yu F."/>
            <person name="Martin F.M."/>
        </authorList>
    </citation>
    <scope>NUCLEOTIDE SEQUENCE</scope>
    <source>
        <strain evidence="1">QP</strain>
    </source>
</reference>
<organism evidence="1 2">
    <name type="scientific">Lactarius akahatsu</name>
    <dbReference type="NCBI Taxonomy" id="416441"/>
    <lineage>
        <taxon>Eukaryota</taxon>
        <taxon>Fungi</taxon>
        <taxon>Dikarya</taxon>
        <taxon>Basidiomycota</taxon>
        <taxon>Agaricomycotina</taxon>
        <taxon>Agaricomycetes</taxon>
        <taxon>Russulales</taxon>
        <taxon>Russulaceae</taxon>
        <taxon>Lactarius</taxon>
    </lineage>
</organism>
<proteinExistence type="predicted"/>
<evidence type="ECO:0000313" key="1">
    <source>
        <dbReference type="EMBL" id="KAH8996266.1"/>
    </source>
</evidence>
<protein>
    <submittedName>
        <fullName evidence="1">Uncharacterized protein</fullName>
    </submittedName>
</protein>
<keyword evidence="2" id="KW-1185">Reference proteome</keyword>
<dbReference type="Proteomes" id="UP001201163">
    <property type="component" value="Unassembled WGS sequence"/>
</dbReference>
<dbReference type="AlphaFoldDB" id="A0AAD4LN04"/>
<accession>A0AAD4LN04</accession>
<comment type="caution">
    <text evidence="1">The sequence shown here is derived from an EMBL/GenBank/DDBJ whole genome shotgun (WGS) entry which is preliminary data.</text>
</comment>
<gene>
    <name evidence="1" type="ORF">EDB92DRAFT_1843009</name>
</gene>
<dbReference type="EMBL" id="JAKELL010000009">
    <property type="protein sequence ID" value="KAH8996266.1"/>
    <property type="molecule type" value="Genomic_DNA"/>
</dbReference>
<sequence>MAMLLPQLLLPHLARPPLKKLQVFTDTAVAPYGPYLSLGKSRQCVYLRRRFNSTAIHPHHKKPTDKPTRVCAISDHEWVLRTGRIVDTLLATLPNFFINGLTSQIINPPSVLPLASLTGMNVNADRIDCTNEDQEIPIYSPSICLEYAHPTALLAPLPQNFHVKGLPLYLASAMFVQHTLNAIYTDLGIELCMVKRPSPPHMPLQSHPRELRVSIGLVVSGQARLTGQPAEWKVHSTYSFEPIQALISHHRIDSILPEPQHGISLDLLRRALDATSTGMVGQCTPLPIQHAEDN</sequence>
<name>A0AAD4LN04_9AGAM</name>
<evidence type="ECO:0000313" key="2">
    <source>
        <dbReference type="Proteomes" id="UP001201163"/>
    </source>
</evidence>